<keyword evidence="1" id="KW-0472">Membrane</keyword>
<gene>
    <name evidence="2" type="ORF">B9N62_09655</name>
</gene>
<dbReference type="Proteomes" id="UP000195967">
    <property type="component" value="Unassembled WGS sequence"/>
</dbReference>
<accession>A0A1Y5MQ14</accession>
<keyword evidence="1" id="KW-0812">Transmembrane</keyword>
<feature type="transmembrane region" description="Helical" evidence="1">
    <location>
        <begin position="305"/>
        <end position="323"/>
    </location>
</feature>
<feature type="transmembrane region" description="Helical" evidence="1">
    <location>
        <begin position="417"/>
        <end position="442"/>
    </location>
</feature>
<feature type="transmembrane region" description="Helical" evidence="1">
    <location>
        <begin position="379"/>
        <end position="397"/>
    </location>
</feature>
<evidence type="ECO:0000256" key="1">
    <source>
        <dbReference type="SAM" id="Phobius"/>
    </source>
</evidence>
<dbReference type="EMBL" id="NDYO01000013">
    <property type="protein sequence ID" value="OUT10691.1"/>
    <property type="molecule type" value="Genomic_DNA"/>
</dbReference>
<feature type="transmembrane region" description="Helical" evidence="1">
    <location>
        <begin position="353"/>
        <end position="372"/>
    </location>
</feature>
<feature type="transmembrane region" description="Helical" evidence="1">
    <location>
        <begin position="476"/>
        <end position="493"/>
    </location>
</feature>
<evidence type="ECO:0000313" key="3">
    <source>
        <dbReference type="Proteomes" id="UP000195967"/>
    </source>
</evidence>
<dbReference type="RefSeq" id="WP_087585306.1">
    <property type="nucleotide sequence ID" value="NZ_CABMKR010000013.1"/>
</dbReference>
<feature type="transmembrane region" description="Helical" evidence="1">
    <location>
        <begin position="500"/>
        <end position="521"/>
    </location>
</feature>
<comment type="caution">
    <text evidence="2">The sequence shown here is derived from an EMBL/GenBank/DDBJ whole genome shotgun (WGS) entry which is preliminary data.</text>
</comment>
<reference evidence="2 3" key="1">
    <citation type="submission" date="2017-04" db="EMBL/GenBank/DDBJ databases">
        <title>Complete genome of Campylobacter concisus ATCC 33237T and draft genomes for an additional eight well characterized C. concisus strains.</title>
        <authorList>
            <person name="Cornelius A.J."/>
            <person name="Miller W.G."/>
            <person name="Lastovica A.J."/>
            <person name="On S.L."/>
            <person name="French N.P."/>
            <person name="Vandenberg O."/>
            <person name="Biggs P.J."/>
        </authorList>
    </citation>
    <scope>NUCLEOTIDE SEQUENCE [LARGE SCALE GENOMIC DNA]</scope>
    <source>
        <strain evidence="2 3">Lasto28.99</strain>
    </source>
</reference>
<feature type="transmembrane region" description="Helical" evidence="1">
    <location>
        <begin position="330"/>
        <end position="347"/>
    </location>
</feature>
<feature type="transmembrane region" description="Helical" evidence="1">
    <location>
        <begin position="454"/>
        <end position="470"/>
    </location>
</feature>
<feature type="transmembrane region" description="Helical" evidence="1">
    <location>
        <begin position="281"/>
        <end position="299"/>
    </location>
</feature>
<keyword evidence="1" id="KW-1133">Transmembrane helix</keyword>
<organism evidence="2 3">
    <name type="scientific">Campylobacter concisus</name>
    <dbReference type="NCBI Taxonomy" id="199"/>
    <lineage>
        <taxon>Bacteria</taxon>
        <taxon>Pseudomonadati</taxon>
        <taxon>Campylobacterota</taxon>
        <taxon>Epsilonproteobacteria</taxon>
        <taxon>Campylobacterales</taxon>
        <taxon>Campylobacteraceae</taxon>
        <taxon>Campylobacter</taxon>
    </lineage>
</organism>
<proteinExistence type="predicted"/>
<sequence>MRTCLCRLKNKINQKKVVVVISAFAILFQLLFYVYGIATNYKLANEFKYIDEETILKDINVSNHKYINNNLLFNPTPTSYTYNSFDNILLDDKKGSGFTFFNNPKYFVFDSYNKKRYSYLFGIYKGHIANVQYSRDLNLTLAEADYRDNSFLENLLNDNGQKMFLEYPLFYAGSLDELKNKVDFISYNIFEQNMQVLSRYYWHEASFMLLPISDIKSYRNNSEIFSQYGYFSLYTIDYISEMLGGFNINNFEKSKNIVNLVYFLITVYFIVSLFDDITLRGCLILLACIRLLFIPYYAYHYAPGVIDTRHFFDLIIVLLLYYASRAPKPSKYLLFLASLLAVLSILMSNDFGLFIFVSLLGTFIIRYVLLTIYEKRLSIIRLVLVAIYAISGFVSYIEYPLMKNPSIKYFLDGFYSFNIPMTLFFFILAIVAIQWLMLILFFNKLKEYKYLDSYIFLLFYTEFLYTYFIWKLDNLSMNVFIFSLPFFIVLAAIKIKYKQVLHSIIFICLIFYYIKLPFSYFSDIYNFNLIFNNHKTYVWNHERAGGIVSTYSFELFEDSLKLIDKYSSSDSKIYMISKYDNVLQFFSKKYSGLKYFELKSFLVSDIEYKEVIELLNKDADILYVDSDIDRDYELEIGKRNFFDIYGSYWYNENIKQRIPKLKTLSRLFNDVKNNYVLIEKGKLINVYKKI</sequence>
<dbReference type="AlphaFoldDB" id="A0A1Y5MQ14"/>
<protein>
    <submittedName>
        <fullName evidence="2">Uncharacterized protein</fullName>
    </submittedName>
</protein>
<feature type="transmembrane region" description="Helical" evidence="1">
    <location>
        <begin position="17"/>
        <end position="38"/>
    </location>
</feature>
<name>A0A1Y5MQ14_9BACT</name>
<feature type="transmembrane region" description="Helical" evidence="1">
    <location>
        <begin position="257"/>
        <end position="274"/>
    </location>
</feature>
<evidence type="ECO:0000313" key="2">
    <source>
        <dbReference type="EMBL" id="OUT10691.1"/>
    </source>
</evidence>